<dbReference type="InterPro" id="IPR036291">
    <property type="entry name" value="NAD(P)-bd_dom_sf"/>
</dbReference>
<dbReference type="InterPro" id="IPR000683">
    <property type="entry name" value="Gfo/Idh/MocA-like_OxRdtase_N"/>
</dbReference>
<dbReference type="Gene3D" id="3.40.50.720">
    <property type="entry name" value="NAD(P)-binding Rossmann-like Domain"/>
    <property type="match status" value="1"/>
</dbReference>
<evidence type="ECO:0000313" key="5">
    <source>
        <dbReference type="EMBL" id="QIM67738.1"/>
    </source>
</evidence>
<feature type="domain" description="Gfo/Idh/MocA-like oxidoreductase C-terminal" evidence="4">
    <location>
        <begin position="135"/>
        <end position="345"/>
    </location>
</feature>
<dbReference type="PANTHER" id="PTHR43708">
    <property type="entry name" value="CONSERVED EXPRESSED OXIDOREDUCTASE (EUROFUNG)"/>
    <property type="match status" value="1"/>
</dbReference>
<evidence type="ECO:0000313" key="6">
    <source>
        <dbReference type="Proteomes" id="UP000501366"/>
    </source>
</evidence>
<dbReference type="RefSeq" id="WP_165889813.1">
    <property type="nucleotide sequence ID" value="NZ_CP015030.1"/>
</dbReference>
<dbReference type="Pfam" id="PF02894">
    <property type="entry name" value="GFO_IDH_MocA_C"/>
    <property type="match status" value="1"/>
</dbReference>
<evidence type="ECO:0000259" key="4">
    <source>
        <dbReference type="Pfam" id="PF02894"/>
    </source>
</evidence>
<dbReference type="SUPFAM" id="SSF55347">
    <property type="entry name" value="Glyceraldehyde-3-phosphate dehydrogenase-like, C-terminal domain"/>
    <property type="match status" value="1"/>
</dbReference>
<organism evidence="5 6">
    <name type="scientific">Mannheimia granulomatis</name>
    <dbReference type="NCBI Taxonomy" id="85402"/>
    <lineage>
        <taxon>Bacteria</taxon>
        <taxon>Pseudomonadati</taxon>
        <taxon>Pseudomonadota</taxon>
        <taxon>Gammaproteobacteria</taxon>
        <taxon>Pasteurellales</taxon>
        <taxon>Pasteurellaceae</taxon>
        <taxon>Mannheimia</taxon>
    </lineage>
</organism>
<dbReference type="Pfam" id="PF01408">
    <property type="entry name" value="GFO_IDH_MocA"/>
    <property type="match status" value="1"/>
</dbReference>
<comment type="similarity">
    <text evidence="1">Belongs to the Gfo/Idh/MocA family.</text>
</comment>
<dbReference type="Gene3D" id="3.30.360.10">
    <property type="entry name" value="Dihydrodipicolinate Reductase, domain 2"/>
    <property type="match status" value="1"/>
</dbReference>
<reference evidence="5 6" key="1">
    <citation type="submission" date="2016-03" db="EMBL/GenBank/DDBJ databases">
        <authorList>
            <person name="Bojesen A.M."/>
            <person name="Planet P."/>
            <person name="Hansen M.J."/>
        </authorList>
    </citation>
    <scope>NUCLEOTIDE SEQUENCE [LARGE SCALE GENOMIC DNA]</scope>
    <source>
        <strain evidence="5 6">B 234/94</strain>
    </source>
</reference>
<dbReference type="InterPro" id="IPR051317">
    <property type="entry name" value="Gfo/Idh/MocA_oxidoreduct"/>
</dbReference>
<dbReference type="SUPFAM" id="SSF51735">
    <property type="entry name" value="NAD(P)-binding Rossmann-fold domains"/>
    <property type="match status" value="1"/>
</dbReference>
<evidence type="ECO:0000259" key="3">
    <source>
        <dbReference type="Pfam" id="PF01408"/>
    </source>
</evidence>
<dbReference type="GO" id="GO:0000166">
    <property type="term" value="F:nucleotide binding"/>
    <property type="evidence" value="ECO:0007669"/>
    <property type="project" value="InterPro"/>
</dbReference>
<accession>A0A6G8JLK6</accession>
<sequence>MQPINIAISGAGYSSRVFHIPFFKQDPRFYVRKVYERSGNNAAQWLPNVETVREFSALLTPEIDLVVITTPNQTHYTMVKEALLADKHVLVEKPLVASSIEAIELAELAKKQGKVLYVYQNRRWDSHIATAKAIMQQGLLGELVDCEIRFDRYAKEKNAKAWKEAGDKGTGLVYDLGVHLIDQTLYLFGKPQAVYADIRYQHEGALVDDNFDIQLYYANGFKMVLKASKYAREPSTTFVLHGKLGSYLKQNADNQEDLLKNGTIPKGNWNIEAETQWGILHTEVNGDVVRQPYPNTKASYQDLLDNLYDCISHNAESIVKLDEVIWVLKIIESAFESAKLGQKVYLS</sequence>
<evidence type="ECO:0000256" key="2">
    <source>
        <dbReference type="ARBA" id="ARBA00023002"/>
    </source>
</evidence>
<proteinExistence type="inferred from homology"/>
<dbReference type="GO" id="GO:0016491">
    <property type="term" value="F:oxidoreductase activity"/>
    <property type="evidence" value="ECO:0007669"/>
    <property type="project" value="UniProtKB-KW"/>
</dbReference>
<gene>
    <name evidence="5" type="ORF">A4G16_10410</name>
</gene>
<dbReference type="PANTHER" id="PTHR43708:SF5">
    <property type="entry name" value="CONSERVED EXPRESSED OXIDOREDUCTASE (EUROFUNG)-RELATED"/>
    <property type="match status" value="1"/>
</dbReference>
<keyword evidence="2" id="KW-0560">Oxidoreductase</keyword>
<dbReference type="EMBL" id="CP015030">
    <property type="protein sequence ID" value="QIM67738.1"/>
    <property type="molecule type" value="Genomic_DNA"/>
</dbReference>
<name>A0A6G8JLK6_9PAST</name>
<protein>
    <submittedName>
        <fullName evidence="5">Oxidoreductase</fullName>
    </submittedName>
</protein>
<dbReference type="AlphaFoldDB" id="A0A6G8JLK6"/>
<dbReference type="InterPro" id="IPR004104">
    <property type="entry name" value="Gfo/Idh/MocA-like_OxRdtase_C"/>
</dbReference>
<dbReference type="Proteomes" id="UP000501366">
    <property type="component" value="Chromosome"/>
</dbReference>
<feature type="domain" description="Gfo/Idh/MocA-like oxidoreductase N-terminal" evidence="3">
    <location>
        <begin position="4"/>
        <end position="119"/>
    </location>
</feature>
<dbReference type="KEGG" id="mgra:A4G16_10410"/>
<evidence type="ECO:0000256" key="1">
    <source>
        <dbReference type="ARBA" id="ARBA00010928"/>
    </source>
</evidence>